<evidence type="ECO:0000313" key="5">
    <source>
        <dbReference type="EMBL" id="GAA5146334.1"/>
    </source>
</evidence>
<keyword evidence="3" id="KW-0067">ATP-binding</keyword>
<dbReference type="Pfam" id="PF02682">
    <property type="entry name" value="CT_C_D"/>
    <property type="match status" value="1"/>
</dbReference>
<dbReference type="InterPro" id="IPR029000">
    <property type="entry name" value="Cyclophilin-like_dom_sf"/>
</dbReference>
<evidence type="ECO:0000256" key="2">
    <source>
        <dbReference type="ARBA" id="ARBA00022801"/>
    </source>
</evidence>
<dbReference type="Proteomes" id="UP001428817">
    <property type="component" value="Unassembled WGS sequence"/>
</dbReference>
<proteinExistence type="predicted"/>
<dbReference type="InterPro" id="IPR003833">
    <property type="entry name" value="CT_C_D"/>
</dbReference>
<dbReference type="SUPFAM" id="SSF160467">
    <property type="entry name" value="PH0987 N-terminal domain-like"/>
    <property type="match status" value="1"/>
</dbReference>
<dbReference type="PANTHER" id="PTHR34698">
    <property type="entry name" value="5-OXOPROLINASE SUBUNIT B"/>
    <property type="match status" value="1"/>
</dbReference>
<reference evidence="6" key="1">
    <citation type="journal article" date="2019" name="Int. J. Syst. Evol. Microbiol.">
        <title>The Global Catalogue of Microorganisms (GCM) 10K type strain sequencing project: providing services to taxonomists for standard genome sequencing and annotation.</title>
        <authorList>
            <consortium name="The Broad Institute Genomics Platform"/>
            <consortium name="The Broad Institute Genome Sequencing Center for Infectious Disease"/>
            <person name="Wu L."/>
            <person name="Ma J."/>
        </authorList>
    </citation>
    <scope>NUCLEOTIDE SEQUENCE [LARGE SCALE GENOMIC DNA]</scope>
    <source>
        <strain evidence="6">JCM 18303</strain>
    </source>
</reference>
<dbReference type="GO" id="GO:0016787">
    <property type="term" value="F:hydrolase activity"/>
    <property type="evidence" value="ECO:0007669"/>
    <property type="project" value="UniProtKB-KW"/>
</dbReference>
<feature type="domain" description="Carboxyltransferase" evidence="4">
    <location>
        <begin position="11"/>
        <end position="240"/>
    </location>
</feature>
<dbReference type="PANTHER" id="PTHR34698:SF2">
    <property type="entry name" value="5-OXOPROLINASE SUBUNIT B"/>
    <property type="match status" value="1"/>
</dbReference>
<dbReference type="SUPFAM" id="SSF50891">
    <property type="entry name" value="Cyclophilin-like"/>
    <property type="match status" value="1"/>
</dbReference>
<evidence type="ECO:0000256" key="1">
    <source>
        <dbReference type="ARBA" id="ARBA00022741"/>
    </source>
</evidence>
<organism evidence="5 6">
    <name type="scientific">Pseudonocardia eucalypti</name>
    <dbReference type="NCBI Taxonomy" id="648755"/>
    <lineage>
        <taxon>Bacteria</taxon>
        <taxon>Bacillati</taxon>
        <taxon>Actinomycetota</taxon>
        <taxon>Actinomycetes</taxon>
        <taxon>Pseudonocardiales</taxon>
        <taxon>Pseudonocardiaceae</taxon>
        <taxon>Pseudonocardia</taxon>
    </lineage>
</organism>
<accession>A0ABP9PGM8</accession>
<name>A0ABP9PGM8_9PSEU</name>
<evidence type="ECO:0000313" key="6">
    <source>
        <dbReference type="Proteomes" id="UP001428817"/>
    </source>
</evidence>
<sequence>MTAAKPDANGVLYSHGGDEWIVAQLAEAMSLETHLRAQAITNRLAELKLPGVLEICPSNASYMVRVDPDAAHPAAIMERLRELADEVGDAHDIALHTRIVDIPVLFADEWTHEALMRFRDRHQTPDRTDLEFAAELNGYPDKDAFVQAIVGTPFIVSMIGFVPGLPWGYQLAPADRQIEVPKYVRPRTFTPERALGWGGGFSAIYPVDGAGGYQLFGRVATPMVDPTQRLYDFREEFTFPRPGDVHRYRSVDRAEYDATREAVENGTFRYRIREVEFVPADWFADPAATTGRLEGALDAD</sequence>
<dbReference type="RefSeq" id="WP_185058802.1">
    <property type="nucleotide sequence ID" value="NZ_BAABJP010000001.1"/>
</dbReference>
<dbReference type="InterPro" id="IPR010016">
    <property type="entry name" value="PxpB"/>
</dbReference>
<evidence type="ECO:0000256" key="3">
    <source>
        <dbReference type="ARBA" id="ARBA00022840"/>
    </source>
</evidence>
<dbReference type="Gene3D" id="2.40.100.10">
    <property type="entry name" value="Cyclophilin-like"/>
    <property type="match status" value="1"/>
</dbReference>
<evidence type="ECO:0000259" key="4">
    <source>
        <dbReference type="SMART" id="SM00796"/>
    </source>
</evidence>
<dbReference type="EMBL" id="BAABJP010000001">
    <property type="protein sequence ID" value="GAA5146334.1"/>
    <property type="molecule type" value="Genomic_DNA"/>
</dbReference>
<protein>
    <submittedName>
        <fullName evidence="5">Allophanate hydrolase subunit 1</fullName>
    </submittedName>
</protein>
<dbReference type="SMART" id="SM00796">
    <property type="entry name" value="AHS1"/>
    <property type="match status" value="1"/>
</dbReference>
<keyword evidence="1" id="KW-0547">Nucleotide-binding</keyword>
<keyword evidence="6" id="KW-1185">Reference proteome</keyword>
<dbReference type="Gene3D" id="3.30.1360.40">
    <property type="match status" value="1"/>
</dbReference>
<gene>
    <name evidence="5" type="ORF">GCM10023321_05640</name>
</gene>
<comment type="caution">
    <text evidence="5">The sequence shown here is derived from an EMBL/GenBank/DDBJ whole genome shotgun (WGS) entry which is preliminary data.</text>
</comment>
<keyword evidence="2 5" id="KW-0378">Hydrolase</keyword>